<proteinExistence type="predicted"/>
<dbReference type="Proteomes" id="UP001396334">
    <property type="component" value="Unassembled WGS sequence"/>
</dbReference>
<evidence type="ECO:0000313" key="2">
    <source>
        <dbReference type="EMBL" id="KAK9008643.1"/>
    </source>
</evidence>
<evidence type="ECO:0000256" key="1">
    <source>
        <dbReference type="SAM" id="MobiDB-lite"/>
    </source>
</evidence>
<dbReference type="EMBL" id="JBBPBN010000026">
    <property type="protein sequence ID" value="KAK9008643.1"/>
    <property type="molecule type" value="Genomic_DNA"/>
</dbReference>
<organism evidence="2 3">
    <name type="scientific">Hibiscus sabdariffa</name>
    <name type="common">roselle</name>
    <dbReference type="NCBI Taxonomy" id="183260"/>
    <lineage>
        <taxon>Eukaryota</taxon>
        <taxon>Viridiplantae</taxon>
        <taxon>Streptophyta</taxon>
        <taxon>Embryophyta</taxon>
        <taxon>Tracheophyta</taxon>
        <taxon>Spermatophyta</taxon>
        <taxon>Magnoliopsida</taxon>
        <taxon>eudicotyledons</taxon>
        <taxon>Gunneridae</taxon>
        <taxon>Pentapetalae</taxon>
        <taxon>rosids</taxon>
        <taxon>malvids</taxon>
        <taxon>Malvales</taxon>
        <taxon>Malvaceae</taxon>
        <taxon>Malvoideae</taxon>
        <taxon>Hibiscus</taxon>
    </lineage>
</organism>
<comment type="caution">
    <text evidence="2">The sequence shown here is derived from an EMBL/GenBank/DDBJ whole genome shotgun (WGS) entry which is preliminary data.</text>
</comment>
<protein>
    <submittedName>
        <fullName evidence="2">Uncharacterized protein</fullName>
    </submittedName>
</protein>
<sequence>MDNVLEVESGFAPVEDSQSLQEEVSIDSGFAIKLGSEQHHSQHTIQGDTHSFQEFGQNEHMIEVASDLSHRPTSSL</sequence>
<evidence type="ECO:0000313" key="3">
    <source>
        <dbReference type="Proteomes" id="UP001396334"/>
    </source>
</evidence>
<keyword evidence="3" id="KW-1185">Reference proteome</keyword>
<reference evidence="2 3" key="1">
    <citation type="journal article" date="2024" name="G3 (Bethesda)">
        <title>Genome assembly of Hibiscus sabdariffa L. provides insights into metabolisms of medicinal natural products.</title>
        <authorList>
            <person name="Kim T."/>
        </authorList>
    </citation>
    <scope>NUCLEOTIDE SEQUENCE [LARGE SCALE GENOMIC DNA]</scope>
    <source>
        <strain evidence="2">TK-2024</strain>
        <tissue evidence="2">Old leaves</tissue>
    </source>
</reference>
<feature type="region of interest" description="Disordered" evidence="1">
    <location>
        <begin position="1"/>
        <end position="22"/>
    </location>
</feature>
<gene>
    <name evidence="2" type="ORF">V6N11_075530</name>
</gene>
<name>A0ABR2R6S0_9ROSI</name>
<accession>A0ABR2R6S0</accession>